<dbReference type="AlphaFoldDB" id="A0A9W7B9F1"/>
<sequence length="698" mass="78284">MSELRQESARQSKPTCPSPLPSQSPPSVSTSPQGAHYHPTPLHSARHASLHDGEEIGGLTVHQLRTELDKQKKLKDEAESELATERLVKEAALREKEAALKREESALSEKEAALKREEAALREKAALEEERKKFTAVMSQLGGGGDTLRKKLRPPDGADASLAHAKPLDWATPSVQKVGGNMLVKNTTTNTCVFSLVIHEVSEALLEALLGDQPKMGKMLFQKVLEDGVAYWSFMFEGTKSCDLLLHMWVEKRNDEEGVLIRVESVDEEELEATSLPNPHSTASKKLWLFLKEGTIFLQPLQFGQTLFTFTAQVDVVEVTKDVVVASPSSFRKSPASVTRSTTTAGITSAVTGVTSSKSMVKKLGAGSEADKANKPFCQLANLFYERFKKEDVIDERRKTDFIENRILNAPPLTRDEQKMIAKLMREFEVMKAKRIAGTVNDSVEKFLHRDGKGGAAWGMTVARMDIDAITLFTELWLMDTYARWADHKKTAIREVWENIDGTRSVEYIGSLSLPGVQDRIFHTWLTWKRLMDEDGRETFIIALSPFVEYHGATCHEVEGAEKLYDATTKGVHIVKKVTENTCEWTHVQQADLKISVLPEYLVDYIAKQQLGKANELQEKFRRNGKEVDQEGAAALAKVIKERRGMALMEDQAEVFERCLELLREGGEEGWKALESTSKEVEMKMKYFPPKKWGAKFA</sequence>
<gene>
    <name evidence="3" type="ORF">TrST_g581</name>
</gene>
<feature type="region of interest" description="Disordered" evidence="2">
    <location>
        <begin position="1"/>
        <end position="55"/>
    </location>
</feature>
<feature type="coiled-coil region" evidence="1">
    <location>
        <begin position="61"/>
        <end position="137"/>
    </location>
</feature>
<dbReference type="InterPro" id="IPR023393">
    <property type="entry name" value="START-like_dom_sf"/>
</dbReference>
<comment type="caution">
    <text evidence="3">The sequence shown here is derived from an EMBL/GenBank/DDBJ whole genome shotgun (WGS) entry which is preliminary data.</text>
</comment>
<reference evidence="4" key="1">
    <citation type="journal article" date="2023" name="Commun. Biol.">
        <title>Genome analysis of Parmales, the sister group of diatoms, reveals the evolutionary specialization of diatoms from phago-mixotrophs to photoautotrophs.</title>
        <authorList>
            <person name="Ban H."/>
            <person name="Sato S."/>
            <person name="Yoshikawa S."/>
            <person name="Yamada K."/>
            <person name="Nakamura Y."/>
            <person name="Ichinomiya M."/>
            <person name="Sato N."/>
            <person name="Blanc-Mathieu R."/>
            <person name="Endo H."/>
            <person name="Kuwata A."/>
            <person name="Ogata H."/>
        </authorList>
    </citation>
    <scope>NUCLEOTIDE SEQUENCE [LARGE SCALE GENOMIC DNA]</scope>
    <source>
        <strain evidence="4">NIES 3701</strain>
    </source>
</reference>
<evidence type="ECO:0000313" key="3">
    <source>
        <dbReference type="EMBL" id="GMH86741.1"/>
    </source>
</evidence>
<evidence type="ECO:0000256" key="1">
    <source>
        <dbReference type="SAM" id="Coils"/>
    </source>
</evidence>
<feature type="compositionally biased region" description="Basic and acidic residues" evidence="2">
    <location>
        <begin position="1"/>
        <end position="10"/>
    </location>
</feature>
<dbReference type="Proteomes" id="UP001165085">
    <property type="component" value="Unassembled WGS sequence"/>
</dbReference>
<dbReference type="Gene3D" id="3.30.530.20">
    <property type="match status" value="1"/>
</dbReference>
<keyword evidence="1" id="KW-0175">Coiled coil</keyword>
<organism evidence="3 4">
    <name type="scientific">Triparma strigata</name>
    <dbReference type="NCBI Taxonomy" id="1606541"/>
    <lineage>
        <taxon>Eukaryota</taxon>
        <taxon>Sar</taxon>
        <taxon>Stramenopiles</taxon>
        <taxon>Ochrophyta</taxon>
        <taxon>Bolidophyceae</taxon>
        <taxon>Parmales</taxon>
        <taxon>Triparmaceae</taxon>
        <taxon>Triparma</taxon>
    </lineage>
</organism>
<name>A0A9W7B9F1_9STRA</name>
<protein>
    <submittedName>
        <fullName evidence="3">Uncharacterized protein</fullName>
    </submittedName>
</protein>
<dbReference type="SUPFAM" id="SSF55961">
    <property type="entry name" value="Bet v1-like"/>
    <property type="match status" value="1"/>
</dbReference>
<dbReference type="EMBL" id="BRXY01000318">
    <property type="protein sequence ID" value="GMH86741.1"/>
    <property type="molecule type" value="Genomic_DNA"/>
</dbReference>
<proteinExistence type="predicted"/>
<keyword evidence="4" id="KW-1185">Reference proteome</keyword>
<accession>A0A9W7B9F1</accession>
<evidence type="ECO:0000256" key="2">
    <source>
        <dbReference type="SAM" id="MobiDB-lite"/>
    </source>
</evidence>
<feature type="region of interest" description="Disordered" evidence="2">
    <location>
        <begin position="145"/>
        <end position="165"/>
    </location>
</feature>
<evidence type="ECO:0000313" key="4">
    <source>
        <dbReference type="Proteomes" id="UP001165085"/>
    </source>
</evidence>
<dbReference type="OrthoDB" id="224489at2759"/>
<feature type="compositionally biased region" description="Basic and acidic residues" evidence="2">
    <location>
        <begin position="147"/>
        <end position="156"/>
    </location>
</feature>